<reference evidence="1" key="1">
    <citation type="submission" date="2021-02" db="EMBL/GenBank/DDBJ databases">
        <authorList>
            <person name="Nowell W R."/>
        </authorList>
    </citation>
    <scope>NUCLEOTIDE SEQUENCE</scope>
    <source>
        <strain evidence="1">Ploen Becks lab</strain>
    </source>
</reference>
<organism evidence="1 2">
    <name type="scientific">Brachionus calyciflorus</name>
    <dbReference type="NCBI Taxonomy" id="104777"/>
    <lineage>
        <taxon>Eukaryota</taxon>
        <taxon>Metazoa</taxon>
        <taxon>Spiralia</taxon>
        <taxon>Gnathifera</taxon>
        <taxon>Rotifera</taxon>
        <taxon>Eurotatoria</taxon>
        <taxon>Monogononta</taxon>
        <taxon>Pseudotrocha</taxon>
        <taxon>Ploima</taxon>
        <taxon>Brachionidae</taxon>
        <taxon>Brachionus</taxon>
    </lineage>
</organism>
<proteinExistence type="predicted"/>
<dbReference type="Proteomes" id="UP000663879">
    <property type="component" value="Unassembled WGS sequence"/>
</dbReference>
<sequence length="85" mass="9888">MNDILNGLLEKLSGDKPFYLLPDQSSQNKLLSSSKAEYYKFIKDTVFDKIKIEESSATERMVDLIERVSAYYEQKKKENINSMTK</sequence>
<evidence type="ECO:0000313" key="1">
    <source>
        <dbReference type="EMBL" id="CAF0943311.1"/>
    </source>
</evidence>
<gene>
    <name evidence="1" type="ORF">OXX778_LOCUS13542</name>
</gene>
<name>A0A814CEF8_9BILA</name>
<evidence type="ECO:0000313" key="2">
    <source>
        <dbReference type="Proteomes" id="UP000663879"/>
    </source>
</evidence>
<accession>A0A814CEF8</accession>
<dbReference type="EMBL" id="CAJNOC010002622">
    <property type="protein sequence ID" value="CAF0943311.1"/>
    <property type="molecule type" value="Genomic_DNA"/>
</dbReference>
<dbReference type="AlphaFoldDB" id="A0A814CEF8"/>
<comment type="caution">
    <text evidence="1">The sequence shown here is derived from an EMBL/GenBank/DDBJ whole genome shotgun (WGS) entry which is preliminary data.</text>
</comment>
<keyword evidence="2" id="KW-1185">Reference proteome</keyword>
<protein>
    <submittedName>
        <fullName evidence="1">Uncharacterized protein</fullName>
    </submittedName>
</protein>